<dbReference type="GO" id="GO:0009307">
    <property type="term" value="P:DNA restriction-modification system"/>
    <property type="evidence" value="ECO:0007669"/>
    <property type="project" value="UniProtKB-KW"/>
</dbReference>
<evidence type="ECO:0000256" key="7">
    <source>
        <dbReference type="ARBA" id="ARBA00022759"/>
    </source>
</evidence>
<comment type="similarity">
    <text evidence="2">Belongs to the HsdR family.</text>
</comment>
<keyword evidence="7" id="KW-0255">Endonuclease</keyword>
<evidence type="ECO:0000256" key="9">
    <source>
        <dbReference type="ARBA" id="ARBA00022840"/>
    </source>
</evidence>
<evidence type="ECO:0000256" key="5">
    <source>
        <dbReference type="ARBA" id="ARBA00022741"/>
    </source>
</evidence>
<dbReference type="InterPro" id="IPR051268">
    <property type="entry name" value="Type-I_R_enzyme_R_subunit"/>
</dbReference>
<keyword evidence="4" id="KW-0540">Nuclease</keyword>
<keyword evidence="5" id="KW-0547">Nucleotide-binding</keyword>
<reference evidence="12 13" key="1">
    <citation type="submission" date="2020-06" db="EMBL/GenBank/DDBJ databases">
        <authorList>
            <person name="Voronona O.L."/>
            <person name="Aksenova E.I."/>
            <person name="Kunda M.S."/>
            <person name="Semenov A.N."/>
            <person name="Ryzhova N."/>
        </authorList>
    </citation>
    <scope>NUCLEOTIDE SEQUENCE [LARGE SCALE GENOMIC DNA]</scope>
    <source>
        <strain evidence="12 13">MPKMM3633</strain>
    </source>
</reference>
<name>A0A859D4J2_9GAMM</name>
<dbReference type="EMBL" id="CP054301">
    <property type="protein sequence ID" value="QKK81839.1"/>
    <property type="molecule type" value="Genomic_DNA"/>
</dbReference>
<dbReference type="GO" id="GO:0005524">
    <property type="term" value="F:ATP binding"/>
    <property type="evidence" value="ECO:0007669"/>
    <property type="project" value="UniProtKB-KW"/>
</dbReference>
<dbReference type="GO" id="GO:0003677">
    <property type="term" value="F:DNA binding"/>
    <property type="evidence" value="ECO:0007669"/>
    <property type="project" value="UniProtKB-KW"/>
</dbReference>
<keyword evidence="8" id="KW-0378">Hydrolase</keyword>
<sequence>MAGESLNTNEEHSSKIPALTLLSNLGYEFIPPSACLAQRGKSSVVILPHVLREVLAKQRFSYLGKLRSLSEESIDKIVHQLANPAMNEGLSAANEKLYDALTYGITVTEFIDGKKTQPNHSNDRLANARQQRIPFYRRADSGKHPWHGQMYPRYCVFCEWLALGGDRGEASSVQPKRES</sequence>
<comment type="catalytic activity">
    <reaction evidence="1">
        <text>Endonucleolytic cleavage of DNA to give random double-stranded fragments with terminal 5'-phosphates, ATP is simultaneously hydrolyzed.</text>
        <dbReference type="EC" id="3.1.21.3"/>
    </reaction>
</comment>
<evidence type="ECO:0000256" key="6">
    <source>
        <dbReference type="ARBA" id="ARBA00022747"/>
    </source>
</evidence>
<keyword evidence="6" id="KW-0680">Restriction system</keyword>
<evidence type="ECO:0000256" key="3">
    <source>
        <dbReference type="ARBA" id="ARBA00012654"/>
    </source>
</evidence>
<dbReference type="KEGG" id="mpri:MP3633_3112"/>
<evidence type="ECO:0000256" key="1">
    <source>
        <dbReference type="ARBA" id="ARBA00000851"/>
    </source>
</evidence>
<dbReference type="EC" id="3.1.21.3" evidence="3"/>
<dbReference type="PANTHER" id="PTHR30195:SF15">
    <property type="entry name" value="TYPE I RESTRICTION ENZYME HINDI ENDONUCLEASE SUBUNIT"/>
    <property type="match status" value="1"/>
</dbReference>
<keyword evidence="10" id="KW-0238">DNA-binding</keyword>
<evidence type="ECO:0000256" key="4">
    <source>
        <dbReference type="ARBA" id="ARBA00022722"/>
    </source>
</evidence>
<evidence type="ECO:0000313" key="12">
    <source>
        <dbReference type="EMBL" id="QKK81839.1"/>
    </source>
</evidence>
<accession>A0A859D4J2</accession>
<dbReference type="Proteomes" id="UP000509371">
    <property type="component" value="Chromosome"/>
</dbReference>
<dbReference type="AlphaFoldDB" id="A0A859D4J2"/>
<feature type="domain" description="Restriction endonuclease type I HsdR N-terminal" evidence="11">
    <location>
        <begin position="8"/>
        <end position="119"/>
    </location>
</feature>
<evidence type="ECO:0000256" key="2">
    <source>
        <dbReference type="ARBA" id="ARBA00008598"/>
    </source>
</evidence>
<evidence type="ECO:0000256" key="10">
    <source>
        <dbReference type="ARBA" id="ARBA00023125"/>
    </source>
</evidence>
<dbReference type="GO" id="GO:0009035">
    <property type="term" value="F:type I site-specific deoxyribonuclease activity"/>
    <property type="evidence" value="ECO:0007669"/>
    <property type="project" value="UniProtKB-EC"/>
</dbReference>
<dbReference type="InterPro" id="IPR007409">
    <property type="entry name" value="Restrct_endonuc_type1_HsdR_N"/>
</dbReference>
<evidence type="ECO:0000313" key="13">
    <source>
        <dbReference type="Proteomes" id="UP000509371"/>
    </source>
</evidence>
<evidence type="ECO:0000259" key="11">
    <source>
        <dbReference type="Pfam" id="PF04313"/>
    </source>
</evidence>
<keyword evidence="9" id="KW-0067">ATP-binding</keyword>
<gene>
    <name evidence="12" type="ORF">MP3633_3112</name>
</gene>
<dbReference type="PANTHER" id="PTHR30195">
    <property type="entry name" value="TYPE I SITE-SPECIFIC DEOXYRIBONUCLEASE PROTEIN SUBUNIT M AND R"/>
    <property type="match status" value="1"/>
</dbReference>
<dbReference type="Pfam" id="PF04313">
    <property type="entry name" value="HSDR_N"/>
    <property type="match status" value="1"/>
</dbReference>
<protein>
    <recommendedName>
        <fullName evidence="3">type I site-specific deoxyribonuclease</fullName>
        <ecNumber evidence="3">3.1.21.3</ecNumber>
    </recommendedName>
</protein>
<proteinExistence type="inferred from homology"/>
<evidence type="ECO:0000256" key="8">
    <source>
        <dbReference type="ARBA" id="ARBA00022801"/>
    </source>
</evidence>
<organism evidence="12 13">
    <name type="scientific">Marinomonas primoryensis</name>
    <dbReference type="NCBI Taxonomy" id="178399"/>
    <lineage>
        <taxon>Bacteria</taxon>
        <taxon>Pseudomonadati</taxon>
        <taxon>Pseudomonadota</taxon>
        <taxon>Gammaproteobacteria</taxon>
        <taxon>Oceanospirillales</taxon>
        <taxon>Oceanospirillaceae</taxon>
        <taxon>Marinomonas</taxon>
    </lineage>
</organism>